<evidence type="ECO:0000256" key="1">
    <source>
        <dbReference type="SAM" id="SignalP"/>
    </source>
</evidence>
<feature type="signal peptide" evidence="1">
    <location>
        <begin position="1"/>
        <end position="21"/>
    </location>
</feature>
<organism evidence="2">
    <name type="scientific">Lepeophtheirus salmonis</name>
    <name type="common">Salmon louse</name>
    <name type="synonym">Caligus salmonis</name>
    <dbReference type="NCBI Taxonomy" id="72036"/>
    <lineage>
        <taxon>Eukaryota</taxon>
        <taxon>Metazoa</taxon>
        <taxon>Ecdysozoa</taxon>
        <taxon>Arthropoda</taxon>
        <taxon>Crustacea</taxon>
        <taxon>Multicrustacea</taxon>
        <taxon>Hexanauplia</taxon>
        <taxon>Copepoda</taxon>
        <taxon>Siphonostomatoida</taxon>
        <taxon>Caligidae</taxon>
        <taxon>Lepeophtheirus</taxon>
    </lineage>
</organism>
<accession>A0A0K2VHK9</accession>
<dbReference type="EMBL" id="HACA01032361">
    <property type="protein sequence ID" value="CDW49722.1"/>
    <property type="molecule type" value="Transcribed_RNA"/>
</dbReference>
<evidence type="ECO:0008006" key="3">
    <source>
        <dbReference type="Google" id="ProtNLM"/>
    </source>
</evidence>
<reference evidence="2" key="1">
    <citation type="submission" date="2014-05" db="EMBL/GenBank/DDBJ databases">
        <authorList>
            <person name="Chronopoulou M."/>
        </authorList>
    </citation>
    <scope>NUCLEOTIDE SEQUENCE</scope>
    <source>
        <tissue evidence="2">Whole organism</tissue>
    </source>
</reference>
<evidence type="ECO:0000313" key="2">
    <source>
        <dbReference type="EMBL" id="CDW49722.1"/>
    </source>
</evidence>
<feature type="chain" id="PRO_5005489593" description="Secreted protein" evidence="1">
    <location>
        <begin position="22"/>
        <end position="71"/>
    </location>
</feature>
<dbReference type="AlphaFoldDB" id="A0A0K2VHK9"/>
<sequence length="71" mass="8408">MILLLWKFMVYIHMRFYRLLLLFISCIRNSVKVGPAHGLIYNHSEIASHIFNAHLLGVIVSKYEKRSKYIT</sequence>
<proteinExistence type="predicted"/>
<protein>
    <recommendedName>
        <fullName evidence="3">Secreted protein</fullName>
    </recommendedName>
</protein>
<name>A0A0K2VHK9_LEPSM</name>
<keyword evidence="1" id="KW-0732">Signal</keyword>